<dbReference type="AlphaFoldDB" id="A0A9D4JU95"/>
<evidence type="ECO:0000313" key="1">
    <source>
        <dbReference type="EMBL" id="KAH3824930.1"/>
    </source>
</evidence>
<reference evidence="1" key="1">
    <citation type="journal article" date="2019" name="bioRxiv">
        <title>The Genome of the Zebra Mussel, Dreissena polymorpha: A Resource for Invasive Species Research.</title>
        <authorList>
            <person name="McCartney M.A."/>
            <person name="Auch B."/>
            <person name="Kono T."/>
            <person name="Mallez S."/>
            <person name="Zhang Y."/>
            <person name="Obille A."/>
            <person name="Becker A."/>
            <person name="Abrahante J.E."/>
            <person name="Garbe J."/>
            <person name="Badalamenti J.P."/>
            <person name="Herman A."/>
            <person name="Mangelson H."/>
            <person name="Liachko I."/>
            <person name="Sullivan S."/>
            <person name="Sone E.D."/>
            <person name="Koren S."/>
            <person name="Silverstein K.A.T."/>
            <person name="Beckman K.B."/>
            <person name="Gohl D.M."/>
        </authorList>
    </citation>
    <scope>NUCLEOTIDE SEQUENCE</scope>
    <source>
        <strain evidence="1">Duluth1</strain>
        <tissue evidence="1">Whole animal</tissue>
    </source>
</reference>
<proteinExistence type="predicted"/>
<evidence type="ECO:0000313" key="2">
    <source>
        <dbReference type="Proteomes" id="UP000828390"/>
    </source>
</evidence>
<protein>
    <submittedName>
        <fullName evidence="1">Uncharacterized protein</fullName>
    </submittedName>
</protein>
<keyword evidence="2" id="KW-1185">Reference proteome</keyword>
<dbReference type="Proteomes" id="UP000828390">
    <property type="component" value="Unassembled WGS sequence"/>
</dbReference>
<organism evidence="1 2">
    <name type="scientific">Dreissena polymorpha</name>
    <name type="common">Zebra mussel</name>
    <name type="synonym">Mytilus polymorpha</name>
    <dbReference type="NCBI Taxonomy" id="45954"/>
    <lineage>
        <taxon>Eukaryota</taxon>
        <taxon>Metazoa</taxon>
        <taxon>Spiralia</taxon>
        <taxon>Lophotrochozoa</taxon>
        <taxon>Mollusca</taxon>
        <taxon>Bivalvia</taxon>
        <taxon>Autobranchia</taxon>
        <taxon>Heteroconchia</taxon>
        <taxon>Euheterodonta</taxon>
        <taxon>Imparidentia</taxon>
        <taxon>Neoheterodontei</taxon>
        <taxon>Myida</taxon>
        <taxon>Dreissenoidea</taxon>
        <taxon>Dreissenidae</taxon>
        <taxon>Dreissena</taxon>
    </lineage>
</organism>
<sequence>MCTDDEEYFSNEEVPSSLHLISPRVTDIENQRFHCMSQGLHLAMELNGIILSAMV</sequence>
<gene>
    <name evidence="1" type="ORF">DPMN_126790</name>
</gene>
<reference evidence="1" key="2">
    <citation type="submission" date="2020-11" db="EMBL/GenBank/DDBJ databases">
        <authorList>
            <person name="McCartney M.A."/>
            <person name="Auch B."/>
            <person name="Kono T."/>
            <person name="Mallez S."/>
            <person name="Becker A."/>
            <person name="Gohl D.M."/>
            <person name="Silverstein K.A.T."/>
            <person name="Koren S."/>
            <person name="Bechman K.B."/>
            <person name="Herman A."/>
            <person name="Abrahante J.E."/>
            <person name="Garbe J."/>
        </authorList>
    </citation>
    <scope>NUCLEOTIDE SEQUENCE</scope>
    <source>
        <strain evidence="1">Duluth1</strain>
        <tissue evidence="1">Whole animal</tissue>
    </source>
</reference>
<comment type="caution">
    <text evidence="1">The sequence shown here is derived from an EMBL/GenBank/DDBJ whole genome shotgun (WGS) entry which is preliminary data.</text>
</comment>
<accession>A0A9D4JU95</accession>
<name>A0A9D4JU95_DREPO</name>
<dbReference type="EMBL" id="JAIWYP010000005">
    <property type="protein sequence ID" value="KAH3824930.1"/>
    <property type="molecule type" value="Genomic_DNA"/>
</dbReference>